<feature type="domain" description="Beta/gamma crystallin 'Greek key'" evidence="19">
    <location>
        <begin position="3386"/>
        <end position="3428"/>
    </location>
</feature>
<dbReference type="SUPFAM" id="SSF47616">
    <property type="entry name" value="GST C-terminal domain-like"/>
    <property type="match status" value="1"/>
</dbReference>
<organism evidence="20 21">
    <name type="scientific">Electrophorus voltai</name>
    <dbReference type="NCBI Taxonomy" id="2609070"/>
    <lineage>
        <taxon>Eukaryota</taxon>
        <taxon>Metazoa</taxon>
        <taxon>Chordata</taxon>
        <taxon>Craniata</taxon>
        <taxon>Vertebrata</taxon>
        <taxon>Euteleostomi</taxon>
        <taxon>Actinopterygii</taxon>
        <taxon>Neopterygii</taxon>
        <taxon>Teleostei</taxon>
        <taxon>Ostariophysi</taxon>
        <taxon>Gymnotiformes</taxon>
        <taxon>Gymnotoidei</taxon>
        <taxon>Gymnotidae</taxon>
        <taxon>Electrophorus</taxon>
    </lineage>
</organism>
<feature type="region of interest" description="Disordered" evidence="17">
    <location>
        <begin position="2469"/>
        <end position="2529"/>
    </location>
</feature>
<evidence type="ECO:0000313" key="21">
    <source>
        <dbReference type="Proteomes" id="UP001239994"/>
    </source>
</evidence>
<evidence type="ECO:0000256" key="5">
    <source>
        <dbReference type="ARBA" id="ARBA00022692"/>
    </source>
</evidence>
<dbReference type="PROSITE" id="PS50405">
    <property type="entry name" value="GST_CTER"/>
    <property type="match status" value="1"/>
</dbReference>
<dbReference type="GO" id="GO:0016491">
    <property type="term" value="F:oxidoreductase activity"/>
    <property type="evidence" value="ECO:0007669"/>
    <property type="project" value="UniProtKB-KW"/>
</dbReference>
<dbReference type="GO" id="GO:0005254">
    <property type="term" value="F:chloride channel activity"/>
    <property type="evidence" value="ECO:0007669"/>
    <property type="project" value="UniProtKB-KW"/>
</dbReference>
<keyword evidence="12 16" id="KW-0869">Chloride channel</keyword>
<evidence type="ECO:0000256" key="12">
    <source>
        <dbReference type="ARBA" id="ARBA00023173"/>
    </source>
</evidence>
<feature type="compositionally biased region" description="Low complexity" evidence="17">
    <location>
        <begin position="2999"/>
        <end position="3011"/>
    </location>
</feature>
<dbReference type="Gene3D" id="1.20.1050.10">
    <property type="match status" value="1"/>
</dbReference>
<feature type="non-terminal residue" evidence="20">
    <location>
        <position position="1"/>
    </location>
</feature>
<feature type="compositionally biased region" description="Polar residues" evidence="17">
    <location>
        <begin position="2607"/>
        <end position="2616"/>
    </location>
</feature>
<feature type="region of interest" description="Disordered" evidence="17">
    <location>
        <begin position="660"/>
        <end position="773"/>
    </location>
</feature>
<feature type="compositionally biased region" description="Polar residues" evidence="17">
    <location>
        <begin position="1374"/>
        <end position="1387"/>
    </location>
</feature>
<feature type="domain" description="Beta/gamma crystallin 'Greek key'" evidence="19">
    <location>
        <begin position="3174"/>
        <end position="3216"/>
    </location>
</feature>
<comment type="domain">
    <text evidence="16">Members of this family may change from a globular, soluble state to a state where the N-terminal domain is inserted into the membrane and functions as chloride channel. A conformation change of the N-terminal domain is thought to expose hydrophobic surfaces that trigger membrane insertion.</text>
</comment>
<evidence type="ECO:0000256" key="16">
    <source>
        <dbReference type="RuleBase" id="RU362009"/>
    </source>
</evidence>
<feature type="compositionally biased region" description="Basic and acidic residues" evidence="17">
    <location>
        <begin position="1603"/>
        <end position="1614"/>
    </location>
</feature>
<feature type="compositionally biased region" description="Polar residues" evidence="17">
    <location>
        <begin position="336"/>
        <end position="345"/>
    </location>
</feature>
<evidence type="ECO:0000256" key="9">
    <source>
        <dbReference type="ARBA" id="ARBA00023002"/>
    </source>
</evidence>
<dbReference type="InterPro" id="IPR010987">
    <property type="entry name" value="Glutathione-S-Trfase_C-like"/>
</dbReference>
<feature type="region of interest" description="Disordered" evidence="17">
    <location>
        <begin position="617"/>
        <end position="636"/>
    </location>
</feature>
<feature type="region of interest" description="Disordered" evidence="17">
    <location>
        <begin position="2601"/>
        <end position="2638"/>
    </location>
</feature>
<keyword evidence="21" id="KW-1185">Reference proteome</keyword>
<feature type="compositionally biased region" description="Basic and acidic residues" evidence="17">
    <location>
        <begin position="2476"/>
        <end position="2491"/>
    </location>
</feature>
<feature type="compositionally biased region" description="Polar residues" evidence="17">
    <location>
        <begin position="1234"/>
        <end position="1244"/>
    </location>
</feature>
<evidence type="ECO:0000256" key="17">
    <source>
        <dbReference type="SAM" id="MobiDB-lite"/>
    </source>
</evidence>
<feature type="compositionally biased region" description="Polar residues" evidence="17">
    <location>
        <begin position="3271"/>
        <end position="3280"/>
    </location>
</feature>
<keyword evidence="11" id="KW-0472">Membrane</keyword>
<keyword evidence="9" id="KW-0560">Oxidoreductase</keyword>
<feature type="compositionally biased region" description="Basic and acidic residues" evidence="17">
    <location>
        <begin position="3260"/>
        <end position="3270"/>
    </location>
</feature>
<comment type="subcellular location">
    <subcellularLocation>
        <location evidence="16">Membrane</location>
        <topology evidence="16">Single-pass membrane protein</topology>
    </subcellularLocation>
    <subcellularLocation>
        <location evidence="16">Cytoplasm</location>
    </subcellularLocation>
</comment>
<feature type="region of interest" description="Disordered" evidence="17">
    <location>
        <begin position="867"/>
        <end position="1180"/>
    </location>
</feature>
<dbReference type="FunFam" id="3.40.30.10:FF:000236">
    <property type="entry name" value="Chloride intracellular channel 1"/>
    <property type="match status" value="1"/>
</dbReference>
<feature type="region of interest" description="Disordered" evidence="17">
    <location>
        <begin position="2320"/>
        <end position="2365"/>
    </location>
</feature>
<comment type="catalytic activity">
    <reaction evidence="15">
        <text>chloride(in) = chloride(out)</text>
        <dbReference type="Rhea" id="RHEA:29823"/>
        <dbReference type="ChEBI" id="CHEBI:17996"/>
    </reaction>
</comment>
<dbReference type="Gene3D" id="2.80.10.50">
    <property type="match status" value="1"/>
</dbReference>
<feature type="domain" description="Beta/gamma crystallin 'Greek key'" evidence="19">
    <location>
        <begin position="3466"/>
        <end position="3510"/>
    </location>
</feature>
<feature type="compositionally biased region" description="Low complexity" evidence="17">
    <location>
        <begin position="1134"/>
        <end position="1145"/>
    </location>
</feature>
<keyword evidence="10 16" id="KW-0406">Ion transport</keyword>
<keyword evidence="8" id="KW-1133">Transmembrane helix</keyword>
<dbReference type="Gene3D" id="2.60.20.10">
    <property type="entry name" value="Crystallins"/>
    <property type="match status" value="6"/>
</dbReference>
<protein>
    <recommendedName>
        <fullName evidence="16">Chloride intracellular channel protein</fullName>
    </recommendedName>
</protein>
<keyword evidence="7 16" id="KW-0851">Voltage-gated channel</keyword>
<dbReference type="NCBIfam" id="TIGR00862">
    <property type="entry name" value="O-ClC"/>
    <property type="match status" value="1"/>
</dbReference>
<evidence type="ECO:0000256" key="2">
    <source>
        <dbReference type="ARBA" id="ARBA00009646"/>
    </source>
</evidence>
<feature type="compositionally biased region" description="Basic and acidic residues" evidence="17">
    <location>
        <begin position="1545"/>
        <end position="1556"/>
    </location>
</feature>
<feature type="compositionally biased region" description="Polar residues" evidence="17">
    <location>
        <begin position="1043"/>
        <end position="1078"/>
    </location>
</feature>
<feature type="compositionally biased region" description="Polar residues" evidence="17">
    <location>
        <begin position="994"/>
        <end position="1012"/>
    </location>
</feature>
<evidence type="ECO:0000256" key="14">
    <source>
        <dbReference type="ARBA" id="ARBA00023303"/>
    </source>
</evidence>
<feature type="region of interest" description="Disordered" evidence="17">
    <location>
        <begin position="1926"/>
        <end position="1986"/>
    </location>
</feature>
<feature type="domain" description="GST C-terminal" evidence="18">
    <location>
        <begin position="131"/>
        <end position="296"/>
    </location>
</feature>
<feature type="compositionally biased region" description="Low complexity" evidence="17">
    <location>
        <begin position="618"/>
        <end position="631"/>
    </location>
</feature>
<dbReference type="GO" id="GO:0005737">
    <property type="term" value="C:cytoplasm"/>
    <property type="evidence" value="ECO:0007669"/>
    <property type="project" value="UniProtKB-SubCell"/>
</dbReference>
<evidence type="ECO:0000313" key="20">
    <source>
        <dbReference type="EMBL" id="KAK1793654.1"/>
    </source>
</evidence>
<feature type="compositionally biased region" description="Basic and acidic residues" evidence="17">
    <location>
        <begin position="886"/>
        <end position="901"/>
    </location>
</feature>
<feature type="compositionally biased region" description="Basic and acidic residues" evidence="17">
    <location>
        <begin position="2498"/>
        <end position="2529"/>
    </location>
</feature>
<proteinExistence type="inferred from homology"/>
<dbReference type="SMART" id="SM00458">
    <property type="entry name" value="RICIN"/>
    <property type="match status" value="1"/>
</dbReference>
<dbReference type="Pfam" id="PF22441">
    <property type="entry name" value="CLIC-like_N"/>
    <property type="match status" value="1"/>
</dbReference>
<dbReference type="PROSITE" id="PS50915">
    <property type="entry name" value="CRYSTALLIN_BETA_GAMMA"/>
    <property type="match status" value="7"/>
</dbReference>
<evidence type="ECO:0000256" key="13">
    <source>
        <dbReference type="ARBA" id="ARBA00023214"/>
    </source>
</evidence>
<dbReference type="SUPFAM" id="SSF52833">
    <property type="entry name" value="Thioredoxin-like"/>
    <property type="match status" value="1"/>
</dbReference>
<feature type="compositionally biased region" description="Polar residues" evidence="17">
    <location>
        <begin position="1844"/>
        <end position="1853"/>
    </location>
</feature>
<feature type="domain" description="Beta/gamma crystallin 'Greek key'" evidence="19">
    <location>
        <begin position="3029"/>
        <end position="3068"/>
    </location>
</feature>
<dbReference type="CDD" id="cd03061">
    <property type="entry name" value="GST_N_CLIC"/>
    <property type="match status" value="1"/>
</dbReference>
<feature type="compositionally biased region" description="Polar residues" evidence="17">
    <location>
        <begin position="1455"/>
        <end position="1464"/>
    </location>
</feature>
<feature type="region of interest" description="Disordered" evidence="17">
    <location>
        <begin position="1197"/>
        <end position="1498"/>
    </location>
</feature>
<feature type="compositionally biased region" description="Basic and acidic residues" evidence="17">
    <location>
        <begin position="1834"/>
        <end position="1843"/>
    </location>
</feature>
<evidence type="ECO:0000256" key="15">
    <source>
        <dbReference type="ARBA" id="ARBA00024167"/>
    </source>
</evidence>
<keyword evidence="5" id="KW-0812">Transmembrane</keyword>
<dbReference type="InterPro" id="IPR036249">
    <property type="entry name" value="Thioredoxin-like_sf"/>
</dbReference>
<feature type="compositionally biased region" description="Polar residues" evidence="17">
    <location>
        <begin position="1627"/>
        <end position="1640"/>
    </location>
</feature>
<feature type="region of interest" description="Disordered" evidence="17">
    <location>
        <begin position="1544"/>
        <end position="1688"/>
    </location>
</feature>
<dbReference type="InterPro" id="IPR011024">
    <property type="entry name" value="G_crystallin-like"/>
</dbReference>
<feature type="compositionally biased region" description="Polar residues" evidence="17">
    <location>
        <begin position="2334"/>
        <end position="2347"/>
    </location>
</feature>
<feature type="compositionally biased region" description="Basic and acidic residues" evidence="17">
    <location>
        <begin position="1326"/>
        <end position="1339"/>
    </location>
</feature>
<dbReference type="Pfam" id="PF00652">
    <property type="entry name" value="Ricin_B_lectin"/>
    <property type="match status" value="1"/>
</dbReference>
<dbReference type="FunFam" id="1.20.1050.10:FF:000001">
    <property type="entry name" value="Chloride intracellular channel 2"/>
    <property type="match status" value="1"/>
</dbReference>
<feature type="region of interest" description="Disordered" evidence="17">
    <location>
        <begin position="471"/>
        <end position="507"/>
    </location>
</feature>
<feature type="compositionally biased region" description="Basic residues" evidence="17">
    <location>
        <begin position="375"/>
        <end position="391"/>
    </location>
</feature>
<evidence type="ECO:0000256" key="6">
    <source>
        <dbReference type="ARBA" id="ARBA00022737"/>
    </source>
</evidence>
<feature type="domain" description="Beta/gamma crystallin 'Greek key'" evidence="19">
    <location>
        <begin position="3295"/>
        <end position="3337"/>
    </location>
</feature>
<feature type="region of interest" description="Disordered" evidence="17">
    <location>
        <begin position="2263"/>
        <end position="2287"/>
    </location>
</feature>
<evidence type="ECO:0000256" key="8">
    <source>
        <dbReference type="ARBA" id="ARBA00022989"/>
    </source>
</evidence>
<sequence length="3735" mass="409953">IIQPPAPLCSGCGFNRVLHRVRGKFGINVSSYASVRIHETLSSPPQRCRVPGDAFLISLSPPPSCLTDYFWGPAAGSDGESIGNCPFSQRLFMILWLKGVVFNVTTVDLKRKPADLQNLAPGTPPPFITFNGEVKTDVNKIEEFLEDVLSPPKYVKLSARHPESTTAGMDIFAKFSAYIKNSKPDANEALERGLLKTLQKLDEYLCSPLPDEIDHNSMDDIKVSRRKFLDGDNMTLADCNLLPKLHIVKVVTKKYRGFEIPKDMSGIWKYLSEAYTRDEFTNTCPSEKEIEIAGPHLALRHWLPALGVMSLSKASKFRKLFLKKSQEKENREADTCQGSRATSPSYKREGSEPSPEARGSTDTASCRDSVTTSPSHKKKRRFGSWRSKKKSPKETRDRLFFHSTDEYDTVSCEVSFDQLSIQTEDNMILPSEATSVISLDLSSSTPTSPSQRHKKNSESVLNRVATFFIRKRKSTTDSEETNENVPQENKPCQHLTPASRTALPGRLDRDEVFDPEVELQRGHSAASLVEDGGDLPFADSGSSGRGSVKELVVVRRVSRLENGEDLVTRRECGETPDSQHLLAEASRKLRVFLEETSVTEADGEGLITQTTLKCAELPLKSKSEPNSPSPKGGTEIKRSVLNPVFVGKGNYAALTGVTLSQSGNESNSESSSEQGDGNVMGRRNSSRRRSRKWSDGSREFVSPTKASPPDPEEVFSPTLPSPVQLHRAVWVETHLEEDSESPVDTPPAQGTPVPGSQSPCFPQPGHESTAAPVSRLATASEVKLPVPSTGAPEPVSCEDAVQKDLVSVEVKAEKRKSVKLSKREKVFAKKVWVDSPGSYKEAETGPGTNLDVAIRVQQKSEVKIRPNLKNVGVENKQPTQQSSDLLGERSDVPGAKWKLEDNVEGPLELSDNITDTEKATEMSGYRGQLRTAGSAGNSRQSSVTVSRREERAGSDPSTGTAGKSSAPLVAPKTKAAMSRAMIYTEATKEENTRKAAQTGTENKWSKSQTTREQPAASLKPSEKTKIPKKTAPEVLPKPKKTAETCTSPDTAVCSPLQTRETTPSEGGTYSSRNAVTKPQPSPPAGKSETRSPFRNEPSVATPGVAQKSPPTKEHEPKRRRQLLSLNTEDKTEQSASSPTDDASSAEPKDLSVFKEGVKSKTQPLTAPERHQGTKSKLVKVSEQTLPLGKKAADFKLKLTESVSKSSKPIGKTETVNMPPTPTDTEQPDKISMKQKVTSETSIIRSRSPRKQKSDTSPTGSKLPRFALPTVLKQPSEEEADYGECESLRQPLQTDARPEKDDSSSCNGPLSPGKSAVCDQAVVKLSTEPKAKRPGKELGDFPKACSSIPSPRLRSPTKPRPQKEMEKVKGEHSADSQSPSQVSEQNMNLAGEMRSVCVETTKRTTHLQDVPQEPEENKDRARETQSVSVRSIKRTAHTQTSAQPEVDKRIEHTTDVKTSSQASEQETSKVKIVSYKTRDQTAELNSPTRASEQELDKDEDMQDVIMKSTGHATDVKTSTQVSEKEMENVSYKTVVHTAELKTPARLFEKTDKTEKMQRVSNRTTGLTADMNSPRETSKLSEAGQSGGKRRAAHTADVKTAPKVSEQKANKYKEKQTVSVKVSEPTGDFKTSISDDSVSGGTKSIEHTVDLKTPPQVSEQKVDKVEEKQSVSVKVSEPTGDFKTPPQTCKTGINKCRDTQTVENKTTNATADVKTSPEVFKQKVEGGNEIQNLKKKTVAHSADLKTPLKTSEEEISEDGVSGGTKSIEQTVDLKTAPKVSEQKVDKVNEKQSVSVKTTEHTTDLKTPRQTCEPEISEHEEQNVEDKTTDGAAEVKASPEVREQKENTVGQEQSVTVLTIASTPDESMVGNSIQALSEATGVELSGYGESKPAPEANDSQMIKSDIDISTDGTSQCLAGKPKAKLDMYSEGSLSGRDVKHKDESTPIKIDEMSIMPPDMEKKSTEKTDRPQQATLSLIPENMSKTSQVSEREKLKINMVNGIAVTTETPSETRLVQAEEVIHVETKVDAFDGYSKDEPIVLEKPSDTKVPDTVCDAVKSCVPEQKKDDFSMKKPDSEMIKFITKEQSLQSGILASDQKPVLHKVTDQAKDTDQVTVHVEKRSEVIQKSTTDSLKTPSQTCELEISECKEKQTVENKTTVDTADVKPSPEISKQKVDKVEGKQCVPLKVSEPTGDFKTLPQTFEPEISERKEKQTVENKTTVDTADVKPSPEISKQKVDKVEGKQCVPVKVSEPTGDFKTLPQTFEPEISERKEKQTVENKKTDATANVKASPNVCEQKVNQFAEMTSTGIKTIVHMADMKTPTQMSEPRMDKAEEQQCMSKTSKPTTNLKTKAPKQEMGNAEDVQDVSVKSIDNTVGLSTSQQVREQKENTVGQEQSVTVLTIASTPDESMVGNSIQALSEATGVELSGYGESKPAPEANDSQMIKSDIDISTDGTSQCLAGKPKAKLNMYSEGSLSGRDVKHKDESTPAKIDEMSIMPVDLKKMTDIEMKSTERPHSKDEPKVLEKPSDAKVADTVCDEMKSHVPEQKKDDFSMKKPDSEMIKFITKEQSLQSGILASDQKPVLHKVTDQAKDTDQVTIHVEKQGEVLQKSTTDSMKSNQKHKASLPKSQDKNTGLVFEKTPPLTSTFQHITSQDLPLSSKKLSKIKESPSSWLDVDQGFEKKQSKIERNLDCSASDDGLLDTSDDSEDFIRNIRELCSPFSLPPKKHGQNRMLTPPFTLPAIKEDHFEKTFDPEEFKFGIRKNKGPKDPSPAMLIKRKNEEARSKQTPKRIGTEDSILFKALSTQRKEKDEGKKSAEDKPDGEDGNTEEGSVKFSSRLGRMAILSNLMSTTKTKSKAQPEPEAVKNETVSTTTPSQQAPKSEEKGAVMPCEPVMLSGGAEENSMDQGPLKDGPGASEKSPSISPPIANFSEIKLPDILEKYLKKDKEGSPVSSQSLETPSLIPVVEVDMTSGLSEVNTGPKNIHKIPGLPGLDSETKPATPQTQLTSPSQTQVGGSSKITAIRGFHKRPGKLVIFQQAEFGGQAYEVFRDVEDASSLQLAPVISLKVIRGCWVLYEKPGFLGRCIALEEGPIEVANEWAEMEPGQEVGPNGLPLPTAPMVIGSIRLAVRDYSIPKIDLFAESQGMGRVSSFCDDTIEVCAYGIPQSTGSIKVHSGVWQVFSDPGFHGLLVVLEVGEYPCPESWGFPAPFVGSLRPLKMGGIKVENPYEVKALLYEQPLFQGMCVELDGDVCEIKELEGLEEPKENVNETRTESTAPTSTAHATKLPSVGSLRILSGLWVGYSEPCFEGRQYVLEEGEYVDCSDWSGSGDFLRSIRPVHSEFTSPNIKLFSEPEFAERSLSVDLLGPVLAFQDVNYGTKTQSVEVLSGVWVAFENASFSGELYILEKGLYGSPEDWGAHNYKISSIQPVFLVQLFSEPGFQGECKVLEESVAFLPDSFRPLSCKVIAGNWVAFEGPQFTENMYVLEEGEYSQPEAMGYRGLDCTIRSLHALGHEFSLPSLTLFCKLSFRGRKIVMTAGSMSLSLSGMDGRVRSLLVNGGIWVLYEGKNFHGRQILLQPSEIGDWQKFSGWEQIGSVRPLQQQKPVYLRLRSAETGSVVSLSGPLDDIKLLRVQVQEENGGDEQIWLYHNGLLHSKMVEDCCLATGPMLLAGSRLTLSAEAINETQFWNITADGRIRSNLKPDLVLEVKGGQQYDKNQVIVNTFDETKSNQRWTVEIV</sequence>
<keyword evidence="3 16" id="KW-0813">Transport</keyword>
<feature type="compositionally biased region" description="Polar residues" evidence="17">
    <location>
        <begin position="360"/>
        <end position="374"/>
    </location>
</feature>
<feature type="compositionally biased region" description="Basic and acidic residues" evidence="17">
    <location>
        <begin position="2203"/>
        <end position="2212"/>
    </location>
</feature>
<feature type="region of interest" description="Disordered" evidence="17">
    <location>
        <begin position="1742"/>
        <end position="1853"/>
    </location>
</feature>
<feature type="domain" description="Beta/gamma crystallin 'Greek key'" evidence="19">
    <location>
        <begin position="3069"/>
        <end position="3127"/>
    </location>
</feature>
<feature type="region of interest" description="Disordered" evidence="17">
    <location>
        <begin position="328"/>
        <end position="397"/>
    </location>
</feature>
<keyword evidence="4 16" id="KW-0963">Cytoplasm</keyword>
<dbReference type="SUPFAM" id="SSF50370">
    <property type="entry name" value="Ricin B-like lectins"/>
    <property type="match status" value="1"/>
</dbReference>
<feature type="region of interest" description="Disordered" evidence="17">
    <location>
        <begin position="3260"/>
        <end position="3280"/>
    </location>
</feature>
<evidence type="ECO:0000259" key="19">
    <source>
        <dbReference type="PROSITE" id="PS50915"/>
    </source>
</evidence>
<feature type="compositionally biased region" description="Basic and acidic residues" evidence="17">
    <location>
        <begin position="1360"/>
        <end position="1373"/>
    </location>
</feature>
<feature type="region of interest" description="Disordered" evidence="17">
    <location>
        <begin position="2185"/>
        <end position="2237"/>
    </location>
</feature>
<dbReference type="SMART" id="SM00247">
    <property type="entry name" value="XTALbg"/>
    <property type="match status" value="6"/>
</dbReference>
<comment type="caution">
    <text evidence="20">The sequence shown here is derived from an EMBL/GenBank/DDBJ whole genome shotgun (WGS) entry which is preliminary data.</text>
</comment>
<name>A0AAD9DUW8_9TELE</name>
<dbReference type="InterPro" id="IPR050252">
    <property type="entry name" value="Beta/Gamma-Crystallin"/>
</dbReference>
<evidence type="ECO:0000256" key="11">
    <source>
        <dbReference type="ARBA" id="ARBA00023136"/>
    </source>
</evidence>
<dbReference type="Pfam" id="PF00030">
    <property type="entry name" value="Crystall"/>
    <property type="match status" value="6"/>
</dbReference>
<evidence type="ECO:0000259" key="18">
    <source>
        <dbReference type="PROSITE" id="PS50405"/>
    </source>
</evidence>
<keyword evidence="14 16" id="KW-0407">Ion channel</keyword>
<feature type="compositionally biased region" description="Basic and acidic residues" evidence="17">
    <location>
        <begin position="1955"/>
        <end position="1966"/>
    </location>
</feature>
<dbReference type="PROSITE" id="PS50231">
    <property type="entry name" value="RICIN_B_LECTIN"/>
    <property type="match status" value="1"/>
</dbReference>
<dbReference type="GO" id="GO:0034707">
    <property type="term" value="C:chloride channel complex"/>
    <property type="evidence" value="ECO:0007669"/>
    <property type="project" value="UniProtKB-KW"/>
</dbReference>
<feature type="compositionally biased region" description="Basic and acidic residues" evidence="17">
    <location>
        <begin position="2804"/>
        <end position="2818"/>
    </location>
</feature>
<dbReference type="InterPro" id="IPR036282">
    <property type="entry name" value="Glutathione-S-Trfase_C_sf"/>
</dbReference>
<dbReference type="Gene3D" id="3.40.30.10">
    <property type="entry name" value="Glutaredoxin"/>
    <property type="match status" value="1"/>
</dbReference>
<dbReference type="InterPro" id="IPR053823">
    <property type="entry name" value="CLIC_N"/>
</dbReference>
<dbReference type="InterPro" id="IPR035992">
    <property type="entry name" value="Ricin_B-like_lectins"/>
</dbReference>
<dbReference type="SUPFAM" id="SSF49695">
    <property type="entry name" value="gamma-Crystallin-like"/>
    <property type="match status" value="3"/>
</dbReference>
<dbReference type="InterPro" id="IPR002946">
    <property type="entry name" value="CLIC"/>
</dbReference>
<comment type="similarity">
    <text evidence="1 16">Belongs to the chloride channel CLIC family.</text>
</comment>
<gene>
    <name evidence="20" type="ORF">P4O66_012016</name>
</gene>
<accession>A0AAD9DUW8</accession>
<feature type="compositionally biased region" description="Basic and acidic residues" evidence="17">
    <location>
        <begin position="1146"/>
        <end position="1158"/>
    </location>
</feature>
<feature type="compositionally biased region" description="Polar residues" evidence="17">
    <location>
        <begin position="2866"/>
        <end position="2878"/>
    </location>
</feature>
<dbReference type="PANTHER" id="PTHR11818">
    <property type="entry name" value="BETA/GAMMA CRYSTALLIN"/>
    <property type="match status" value="1"/>
</dbReference>
<feature type="compositionally biased region" description="Basic and acidic residues" evidence="17">
    <location>
        <begin position="2265"/>
        <end position="2280"/>
    </location>
</feature>
<reference evidence="20" key="1">
    <citation type="submission" date="2023-03" db="EMBL/GenBank/DDBJ databases">
        <title>Electrophorus voltai genome.</title>
        <authorList>
            <person name="Bian C."/>
        </authorList>
    </citation>
    <scope>NUCLEOTIDE SEQUENCE</scope>
    <source>
        <strain evidence="20">CB-2022</strain>
        <tissue evidence="20">Muscle</tissue>
    </source>
</reference>
<feature type="compositionally biased region" description="Basic and acidic residues" evidence="17">
    <location>
        <begin position="1658"/>
        <end position="1667"/>
    </location>
</feature>
<feature type="compositionally biased region" description="Basic and acidic residues" evidence="17">
    <location>
        <begin position="1813"/>
        <end position="1826"/>
    </location>
</feature>
<feature type="region of interest" description="Disordered" evidence="17">
    <location>
        <begin position="2757"/>
        <end position="2927"/>
    </location>
</feature>
<feature type="region of interest" description="Disordered" evidence="17">
    <location>
        <begin position="2974"/>
        <end position="3016"/>
    </location>
</feature>
<keyword evidence="13 16" id="KW-0868">Chloride</keyword>
<feature type="compositionally biased region" description="Basic and acidic residues" evidence="17">
    <location>
        <begin position="1778"/>
        <end position="1787"/>
    </location>
</feature>
<feature type="compositionally biased region" description="Basic and acidic residues" evidence="17">
    <location>
        <begin position="1444"/>
        <end position="1454"/>
    </location>
</feature>
<comment type="similarity">
    <text evidence="2">Belongs to the beta/gamma-crystallin family.</text>
</comment>
<dbReference type="PRINTS" id="PR01263">
    <property type="entry name" value="INTCLCHANNEL"/>
</dbReference>
<feature type="compositionally biased region" description="Low complexity" evidence="17">
    <location>
        <begin position="660"/>
        <end position="675"/>
    </location>
</feature>
<evidence type="ECO:0000256" key="1">
    <source>
        <dbReference type="ARBA" id="ARBA00007655"/>
    </source>
</evidence>
<keyword evidence="6" id="KW-0677">Repeat</keyword>
<dbReference type="Proteomes" id="UP001239994">
    <property type="component" value="Unassembled WGS sequence"/>
</dbReference>
<dbReference type="InterPro" id="IPR001064">
    <property type="entry name" value="Beta/gamma_crystallin"/>
</dbReference>
<feature type="compositionally biased region" description="Polar residues" evidence="17">
    <location>
        <begin position="934"/>
        <end position="945"/>
    </location>
</feature>
<feature type="compositionally biased region" description="Basic and acidic residues" evidence="17">
    <location>
        <begin position="1933"/>
        <end position="1948"/>
    </location>
</feature>
<feature type="domain" description="Beta/gamma crystallin 'Greek key'" evidence="19">
    <location>
        <begin position="3557"/>
        <end position="3598"/>
    </location>
</feature>
<dbReference type="EMBL" id="JAROKS010000018">
    <property type="protein sequence ID" value="KAK1793654.1"/>
    <property type="molecule type" value="Genomic_DNA"/>
</dbReference>
<evidence type="ECO:0000256" key="7">
    <source>
        <dbReference type="ARBA" id="ARBA00022882"/>
    </source>
</evidence>
<feature type="compositionally biased region" description="Polar residues" evidence="17">
    <location>
        <begin position="1557"/>
        <end position="1573"/>
    </location>
</feature>
<dbReference type="PANTHER" id="PTHR11818:SF2">
    <property type="entry name" value="BETA_GAMMA CRYSTALLIN DOMAIN-CONTAINING PROTEIN 1"/>
    <property type="match status" value="1"/>
</dbReference>
<evidence type="ECO:0000256" key="10">
    <source>
        <dbReference type="ARBA" id="ARBA00023065"/>
    </source>
</evidence>
<evidence type="ECO:0000256" key="3">
    <source>
        <dbReference type="ARBA" id="ARBA00022448"/>
    </source>
</evidence>
<dbReference type="InterPro" id="IPR000772">
    <property type="entry name" value="Ricin_B_lectin"/>
</dbReference>
<feature type="compositionally biased region" description="Basic and acidic residues" evidence="17">
    <location>
        <begin position="1795"/>
        <end position="1804"/>
    </location>
</feature>
<feature type="region of interest" description="Disordered" evidence="17">
    <location>
        <begin position="2151"/>
        <end position="2173"/>
    </location>
</feature>
<evidence type="ECO:0000256" key="4">
    <source>
        <dbReference type="ARBA" id="ARBA00022490"/>
    </source>
</evidence>